<evidence type="ECO:0000313" key="5">
    <source>
        <dbReference type="EMBL" id="AJE22303.1"/>
    </source>
</evidence>
<organism evidence="5 6">
    <name type="scientific">Azotobacter chroococcum NCIMB 8003</name>
    <dbReference type="NCBI Taxonomy" id="1328314"/>
    <lineage>
        <taxon>Bacteria</taxon>
        <taxon>Pseudomonadati</taxon>
        <taxon>Pseudomonadota</taxon>
        <taxon>Gammaproteobacteria</taxon>
        <taxon>Pseudomonadales</taxon>
        <taxon>Pseudomonadaceae</taxon>
        <taxon>Azotobacter</taxon>
    </lineage>
</organism>
<dbReference type="PANTHER" id="PTHR36530">
    <property type="entry name" value="INHIBITOR OF CYSTEINE PEPTIDASE"/>
    <property type="match status" value="1"/>
</dbReference>
<evidence type="ECO:0000259" key="4">
    <source>
        <dbReference type="Pfam" id="PF09394"/>
    </source>
</evidence>
<dbReference type="RefSeq" id="WP_039805537.1">
    <property type="nucleotide sequence ID" value="NZ_CP010415.1"/>
</dbReference>
<proteinExistence type="predicted"/>
<name>A0A0C4WIS4_9GAMM</name>
<dbReference type="HOGENOM" id="CLU_102057_1_0_6"/>
<evidence type="ECO:0000256" key="3">
    <source>
        <dbReference type="SAM" id="SignalP"/>
    </source>
</evidence>
<sequence>MRLSPPYLLPLGLLWLAGCAHNGGSPTVTLEEDDDCPLQLESRQHLVLTLPSNPSTGYRWQVRESASRVLRSLGPEVYSEAEESGVVGSAGQSTWRFQAVQSGQDSLLLVYQRPWEVGKEPEKVFDCAISVE</sequence>
<dbReference type="Pfam" id="PF09394">
    <property type="entry name" value="Inhibitor_I42"/>
    <property type="match status" value="1"/>
</dbReference>
<dbReference type="PANTHER" id="PTHR36530:SF1">
    <property type="entry name" value="AMOEBIASIN-1"/>
    <property type="match status" value="1"/>
</dbReference>
<feature type="signal peptide" evidence="3">
    <location>
        <begin position="1"/>
        <end position="22"/>
    </location>
</feature>
<keyword evidence="1" id="KW-0646">Protease inhibitor</keyword>
<dbReference type="PROSITE" id="PS51257">
    <property type="entry name" value="PROKAR_LIPOPROTEIN"/>
    <property type="match status" value="1"/>
</dbReference>
<dbReference type="InterPro" id="IPR036331">
    <property type="entry name" value="Chagasin-like_sf"/>
</dbReference>
<reference evidence="5 6" key="1">
    <citation type="journal article" date="2015" name="PLoS ONE">
        <title>Azotobacter Genomes: The Genome of Azotobacter chroococcum NCIMB 8003 (ATCC 4412).</title>
        <authorList>
            <person name="Robson R.L."/>
            <person name="Jones R."/>
            <person name="Robson R.M."/>
            <person name="Schwartz A."/>
            <person name="Richardson T.H."/>
        </authorList>
    </citation>
    <scope>NUCLEOTIDE SEQUENCE [LARGE SCALE GENOMIC DNA]</scope>
    <source>
        <strain evidence="5 6">NCIMB 8003</strain>
    </source>
</reference>
<gene>
    <name evidence="5" type="ORF">Achr_28880</name>
</gene>
<dbReference type="Proteomes" id="UP000068210">
    <property type="component" value="Chromosome"/>
</dbReference>
<evidence type="ECO:0000256" key="2">
    <source>
        <dbReference type="ARBA" id="ARBA00022704"/>
    </source>
</evidence>
<feature type="domain" description="Proteinase inhibitor I42 chagasin" evidence="4">
    <location>
        <begin position="41"/>
        <end position="129"/>
    </location>
</feature>
<dbReference type="KEGG" id="acx:Achr_28880"/>
<keyword evidence="6" id="KW-1185">Reference proteome</keyword>
<dbReference type="InterPro" id="IPR018990">
    <property type="entry name" value="Prot_inh_I42_chagasin"/>
</dbReference>
<dbReference type="AlphaFoldDB" id="A0A0C4WIS4"/>
<dbReference type="SUPFAM" id="SSF141066">
    <property type="entry name" value="ICP-like"/>
    <property type="match status" value="1"/>
</dbReference>
<keyword evidence="2" id="KW-0789">Thiol protease inhibitor</keyword>
<keyword evidence="3" id="KW-0732">Signal</keyword>
<dbReference type="Gene3D" id="2.60.40.2020">
    <property type="match status" value="1"/>
</dbReference>
<accession>A0A0C4WIS4</accession>
<evidence type="ECO:0000256" key="1">
    <source>
        <dbReference type="ARBA" id="ARBA00022690"/>
    </source>
</evidence>
<dbReference type="STRING" id="1328314.Achr_28880"/>
<feature type="chain" id="PRO_5002173121" description="Proteinase inhibitor I42 chagasin domain-containing protein" evidence="3">
    <location>
        <begin position="23"/>
        <end position="132"/>
    </location>
</feature>
<dbReference type="GeneID" id="61930154"/>
<dbReference type="EMBL" id="CP010415">
    <property type="protein sequence ID" value="AJE22303.1"/>
    <property type="molecule type" value="Genomic_DNA"/>
</dbReference>
<protein>
    <recommendedName>
        <fullName evidence="4">Proteinase inhibitor I42 chagasin domain-containing protein</fullName>
    </recommendedName>
</protein>
<evidence type="ECO:0000313" key="6">
    <source>
        <dbReference type="Proteomes" id="UP000068210"/>
    </source>
</evidence>
<dbReference type="GO" id="GO:0004869">
    <property type="term" value="F:cysteine-type endopeptidase inhibitor activity"/>
    <property type="evidence" value="ECO:0007669"/>
    <property type="project" value="UniProtKB-KW"/>
</dbReference>
<dbReference type="InterPro" id="IPR052781">
    <property type="entry name" value="Cys_protease_inhibitor_I42"/>
</dbReference>